<feature type="repeat" description="WD" evidence="3">
    <location>
        <begin position="80"/>
        <end position="121"/>
    </location>
</feature>
<evidence type="ECO:0000256" key="3">
    <source>
        <dbReference type="PROSITE-ProRule" id="PRU00221"/>
    </source>
</evidence>
<dbReference type="GO" id="GO:0008168">
    <property type="term" value="F:methyltransferase activity"/>
    <property type="evidence" value="ECO:0007669"/>
    <property type="project" value="UniProtKB-KW"/>
</dbReference>
<dbReference type="InterPro" id="IPR011047">
    <property type="entry name" value="Quinoprotein_ADH-like_sf"/>
</dbReference>
<keyword evidence="5" id="KW-1185">Reference proteome</keyword>
<keyword evidence="2" id="KW-0677">Repeat</keyword>
<dbReference type="Pfam" id="PF00400">
    <property type="entry name" value="WD40"/>
    <property type="match status" value="3"/>
</dbReference>
<dbReference type="InterPro" id="IPR001680">
    <property type="entry name" value="WD40_rpt"/>
</dbReference>
<dbReference type="InterPro" id="IPR015943">
    <property type="entry name" value="WD40/YVTN_repeat-like_dom_sf"/>
</dbReference>
<organism evidence="4 5">
    <name type="scientific">Gracilariopsis chorda</name>
    <dbReference type="NCBI Taxonomy" id="448386"/>
    <lineage>
        <taxon>Eukaryota</taxon>
        <taxon>Rhodophyta</taxon>
        <taxon>Florideophyceae</taxon>
        <taxon>Rhodymeniophycidae</taxon>
        <taxon>Gracilariales</taxon>
        <taxon>Gracilariaceae</taxon>
        <taxon>Gracilariopsis</taxon>
    </lineage>
</organism>
<proteinExistence type="predicted"/>
<dbReference type="PROSITE" id="PS50082">
    <property type="entry name" value="WD_REPEATS_2"/>
    <property type="match status" value="1"/>
</dbReference>
<keyword evidence="4" id="KW-0489">Methyltransferase</keyword>
<dbReference type="GO" id="GO:1990234">
    <property type="term" value="C:transferase complex"/>
    <property type="evidence" value="ECO:0007669"/>
    <property type="project" value="UniProtKB-ARBA"/>
</dbReference>
<dbReference type="PROSITE" id="PS50294">
    <property type="entry name" value="WD_REPEATS_REGION"/>
    <property type="match status" value="1"/>
</dbReference>
<dbReference type="AlphaFoldDB" id="A0A2V3IC52"/>
<dbReference type="OrthoDB" id="2615105at2759"/>
<dbReference type="PANTHER" id="PTHR22847">
    <property type="entry name" value="WD40 REPEAT PROTEIN"/>
    <property type="match status" value="1"/>
</dbReference>
<protein>
    <submittedName>
        <fullName evidence="4">COMPASS-like H3K4 histone methylase component WDR5A</fullName>
    </submittedName>
</protein>
<dbReference type="PROSITE" id="PS00678">
    <property type="entry name" value="WD_REPEATS_1"/>
    <property type="match status" value="1"/>
</dbReference>
<reference evidence="4 5" key="1">
    <citation type="journal article" date="2018" name="Mol. Biol. Evol.">
        <title>Analysis of the draft genome of the red seaweed Gracilariopsis chorda provides insights into genome size evolution in Rhodophyta.</title>
        <authorList>
            <person name="Lee J."/>
            <person name="Yang E.C."/>
            <person name="Graf L."/>
            <person name="Yang J.H."/>
            <person name="Qiu H."/>
            <person name="Zel Zion U."/>
            <person name="Chan C.X."/>
            <person name="Stephens T.G."/>
            <person name="Weber A.P.M."/>
            <person name="Boo G.H."/>
            <person name="Boo S.M."/>
            <person name="Kim K.M."/>
            <person name="Shin Y."/>
            <person name="Jung M."/>
            <person name="Lee S.J."/>
            <person name="Yim H.S."/>
            <person name="Lee J.H."/>
            <person name="Bhattacharya D."/>
            <person name="Yoon H.S."/>
        </authorList>
    </citation>
    <scope>NUCLEOTIDE SEQUENCE [LARGE SCALE GENOMIC DNA]</scope>
    <source>
        <strain evidence="4 5">SKKU-2015</strain>
        <tissue evidence="4">Whole body</tissue>
    </source>
</reference>
<sequence>MSGDGSTVAYDLQDGRVYVWNVKRQKELGNPLEAPQVDENLGAIDLSFDAKQIVCHRHISGRDAIHVLDMEIGENMAAPLGMENDYVFCVAICTDGKRVLSGLNDGRIRIWNISSTGSVQEPIHGHTDHVCRVVSRDGKRIISVSSYKTMRFWDAERNVMLEEPLEVELTGPIAVNSDGTEIVTTISREAIRVFDVENMNASLYPKRYTGRINCVACDSNIPLVTGFSDGCVRVWHAQGRRTGTQVVRTGRPQGRGDVFCDRALQKNM</sequence>
<accession>A0A2V3IC52</accession>
<dbReference type="PANTHER" id="PTHR22847:SF637">
    <property type="entry name" value="WD REPEAT DOMAIN 5B"/>
    <property type="match status" value="1"/>
</dbReference>
<comment type="caution">
    <text evidence="4">The sequence shown here is derived from an EMBL/GenBank/DDBJ whole genome shotgun (WGS) entry which is preliminary data.</text>
</comment>
<keyword evidence="4" id="KW-0808">Transferase</keyword>
<evidence type="ECO:0000313" key="5">
    <source>
        <dbReference type="Proteomes" id="UP000247409"/>
    </source>
</evidence>
<evidence type="ECO:0000256" key="2">
    <source>
        <dbReference type="ARBA" id="ARBA00022737"/>
    </source>
</evidence>
<dbReference type="SUPFAM" id="SSF50998">
    <property type="entry name" value="Quinoprotein alcohol dehydrogenase-like"/>
    <property type="match status" value="1"/>
</dbReference>
<dbReference type="InterPro" id="IPR019775">
    <property type="entry name" value="WD40_repeat_CS"/>
</dbReference>
<dbReference type="GO" id="GO:0032259">
    <property type="term" value="P:methylation"/>
    <property type="evidence" value="ECO:0007669"/>
    <property type="project" value="UniProtKB-KW"/>
</dbReference>
<evidence type="ECO:0000256" key="1">
    <source>
        <dbReference type="ARBA" id="ARBA00022574"/>
    </source>
</evidence>
<dbReference type="SMART" id="SM00320">
    <property type="entry name" value="WD40"/>
    <property type="match status" value="3"/>
</dbReference>
<evidence type="ECO:0000313" key="4">
    <source>
        <dbReference type="EMBL" id="PXF39618.1"/>
    </source>
</evidence>
<dbReference type="Proteomes" id="UP000247409">
    <property type="component" value="Unassembled WGS sequence"/>
</dbReference>
<dbReference type="STRING" id="448386.A0A2V3IC52"/>
<keyword evidence="1 3" id="KW-0853">WD repeat</keyword>
<dbReference type="Gene3D" id="2.130.10.10">
    <property type="entry name" value="YVTN repeat-like/Quinoprotein amine dehydrogenase"/>
    <property type="match status" value="2"/>
</dbReference>
<gene>
    <name evidence="4" type="ORF">BWQ96_10682</name>
</gene>
<dbReference type="EMBL" id="NBIV01000609">
    <property type="protein sequence ID" value="PXF39618.1"/>
    <property type="molecule type" value="Genomic_DNA"/>
</dbReference>
<name>A0A2V3IC52_9FLOR</name>